<organism evidence="1 2">
    <name type="scientific">Fusarium poae</name>
    <dbReference type="NCBI Taxonomy" id="36050"/>
    <lineage>
        <taxon>Eukaryota</taxon>
        <taxon>Fungi</taxon>
        <taxon>Dikarya</taxon>
        <taxon>Ascomycota</taxon>
        <taxon>Pezizomycotina</taxon>
        <taxon>Sordariomycetes</taxon>
        <taxon>Hypocreomycetidae</taxon>
        <taxon>Hypocreales</taxon>
        <taxon>Nectriaceae</taxon>
        <taxon>Fusarium</taxon>
    </lineage>
</organism>
<keyword evidence="2" id="KW-1185">Reference proteome</keyword>
<dbReference type="OMA" id="WENSGDI"/>
<dbReference type="EMBL" id="LYXU01000002">
    <property type="protein sequence ID" value="OBS24221.1"/>
    <property type="molecule type" value="Genomic_DNA"/>
</dbReference>
<dbReference type="OrthoDB" id="3434980at2759"/>
<comment type="caution">
    <text evidence="1">The sequence shown here is derived from an EMBL/GenBank/DDBJ whole genome shotgun (WGS) entry which is preliminary data.</text>
</comment>
<proteinExistence type="predicted"/>
<accession>A0A1B8AV16</accession>
<sequence length="72" mass="8086">MESVTITFEGIEEWENSGDIVYDIIQKHTQLERGSYPETKSLPPLIMSPPLPQECIDELKAVNGVVVRTQQG</sequence>
<reference evidence="1 2" key="1">
    <citation type="submission" date="2016-06" db="EMBL/GenBank/DDBJ databases">
        <title>Living apart together: crosstalk between the core and supernumerary genomes in a fungal plant pathogen.</title>
        <authorList>
            <person name="Vanheule A."/>
            <person name="Audenaert K."/>
            <person name="Warris S."/>
            <person name="Van De Geest H."/>
            <person name="Schijlen E."/>
            <person name="Hofte M."/>
            <person name="De Saeger S."/>
            <person name="Haesaert G."/>
            <person name="Waalwijk C."/>
            <person name="Van Der Lee T."/>
        </authorList>
    </citation>
    <scope>NUCLEOTIDE SEQUENCE [LARGE SCALE GENOMIC DNA]</scope>
    <source>
        <strain evidence="1 2">2516</strain>
    </source>
</reference>
<gene>
    <name evidence="1" type="ORF">FPOA_04768</name>
</gene>
<protein>
    <submittedName>
        <fullName evidence="1">Uncharacterized protein</fullName>
    </submittedName>
</protein>
<evidence type="ECO:0000313" key="2">
    <source>
        <dbReference type="Proteomes" id="UP000091967"/>
    </source>
</evidence>
<dbReference type="AlphaFoldDB" id="A0A1B8AV16"/>
<evidence type="ECO:0000313" key="1">
    <source>
        <dbReference type="EMBL" id="OBS24221.1"/>
    </source>
</evidence>
<dbReference type="Proteomes" id="UP000091967">
    <property type="component" value="Unassembled WGS sequence"/>
</dbReference>
<name>A0A1B8AV16_FUSPO</name>